<dbReference type="AlphaFoldDB" id="A0A2T1D8I4"/>
<dbReference type="EMBL" id="PVWG01000037">
    <property type="protein sequence ID" value="PSB16763.1"/>
    <property type="molecule type" value="Genomic_DNA"/>
</dbReference>
<accession>A0A2T1D8I4</accession>
<keyword evidence="1" id="KW-0812">Transmembrane</keyword>
<keyword evidence="1" id="KW-1133">Transmembrane helix</keyword>
<dbReference type="Pfam" id="PF05990">
    <property type="entry name" value="DUF900"/>
    <property type="match status" value="1"/>
</dbReference>
<gene>
    <name evidence="2" type="ORF">C7B65_20610</name>
</gene>
<sequence>MSSPLLIIQKLDLENCQIPGYFVISTAPINVEDQSQIKNQTDPEIFIQQITQYLKNHGEDAEILIMIHGYNTGQSGAEWWYKTACEYISQHYQKAPKGLLVVGYRWSSEKISEGDSGNFKDKIKFTQQALPRLLSLISKLGIVGVIVGLIGTIAGIFAALSLTFGVEILLAFVVLLILSLIAISPILTIVALRLTGYFRDTFRAANYGVSDLVEFIRQLDQSLVQNVGADDRQTQTAHHEQRRIRLSFIGHSMGAFVVTNAVRILSDVFDPGSIGNLDVNNRNKCPSSEIGNALCLGKLVLVAPDIPAEAIVSGRANTLRSSLRRFQEAYLFCNEGDMALKLASTSANYFSFPAKTRDGGYRLGNVMVRNWLGRGRESRQSASSSIVNQAEDGQLVNARGAGFLDYLFIREQKPLSERQLQVGLEENQKSIAELFTYFDCTNYQEKYHDPKTGQEKEVGIVSRALGKSFLSFSDYVSLSLDFFSGKIDTHGGYIFSSQNRPQPELSKRLIYGLSCLGFEGFLETLKTDAFFERSLAKIVALHPNLTALQQEKMALLQTLSHLCGERGMQVLLAPERYHVDILGQRRDRNDY</sequence>
<dbReference type="InterPro" id="IPR010297">
    <property type="entry name" value="DUF900_hydrolase"/>
</dbReference>
<dbReference type="InterPro" id="IPR029058">
    <property type="entry name" value="AB_hydrolase_fold"/>
</dbReference>
<feature type="transmembrane region" description="Helical" evidence="1">
    <location>
        <begin position="168"/>
        <end position="192"/>
    </location>
</feature>
<keyword evidence="2" id="KW-0378">Hydrolase</keyword>
<organism evidence="2 3">
    <name type="scientific">Phormidesmis priestleyi ULC007</name>
    <dbReference type="NCBI Taxonomy" id="1920490"/>
    <lineage>
        <taxon>Bacteria</taxon>
        <taxon>Bacillati</taxon>
        <taxon>Cyanobacteriota</taxon>
        <taxon>Cyanophyceae</taxon>
        <taxon>Leptolyngbyales</taxon>
        <taxon>Leptolyngbyaceae</taxon>
        <taxon>Phormidesmis</taxon>
    </lineage>
</organism>
<keyword evidence="3" id="KW-1185">Reference proteome</keyword>
<dbReference type="GO" id="GO:0016787">
    <property type="term" value="F:hydrolase activity"/>
    <property type="evidence" value="ECO:0007669"/>
    <property type="project" value="UniProtKB-KW"/>
</dbReference>
<dbReference type="RefSeq" id="WP_073074574.1">
    <property type="nucleotide sequence ID" value="NZ_MPPI01000040.1"/>
</dbReference>
<feature type="transmembrane region" description="Helical" evidence="1">
    <location>
        <begin position="140"/>
        <end position="162"/>
    </location>
</feature>
<evidence type="ECO:0000313" key="3">
    <source>
        <dbReference type="Proteomes" id="UP000238634"/>
    </source>
</evidence>
<dbReference type="SUPFAM" id="SSF53474">
    <property type="entry name" value="alpha/beta-Hydrolases"/>
    <property type="match status" value="1"/>
</dbReference>
<evidence type="ECO:0000256" key="1">
    <source>
        <dbReference type="SAM" id="Phobius"/>
    </source>
</evidence>
<protein>
    <submittedName>
        <fullName evidence="2">Alpha/beta hydrolase</fullName>
    </submittedName>
</protein>
<reference evidence="2 3" key="2">
    <citation type="submission" date="2018-03" db="EMBL/GenBank/DDBJ databases">
        <title>The ancient ancestry and fast evolution of plastids.</title>
        <authorList>
            <person name="Moore K.R."/>
            <person name="Magnabosco C."/>
            <person name="Momper L."/>
            <person name="Gold D.A."/>
            <person name="Bosak T."/>
            <person name="Fournier G.P."/>
        </authorList>
    </citation>
    <scope>NUCLEOTIDE SEQUENCE [LARGE SCALE GENOMIC DNA]</scope>
    <source>
        <strain evidence="2 3">ULC007</strain>
    </source>
</reference>
<name>A0A2T1D8I4_9CYAN</name>
<reference evidence="2 3" key="1">
    <citation type="submission" date="2018-02" db="EMBL/GenBank/DDBJ databases">
        <authorList>
            <person name="Cohen D.B."/>
            <person name="Kent A.D."/>
        </authorList>
    </citation>
    <scope>NUCLEOTIDE SEQUENCE [LARGE SCALE GENOMIC DNA]</scope>
    <source>
        <strain evidence="2 3">ULC007</strain>
    </source>
</reference>
<proteinExistence type="predicted"/>
<evidence type="ECO:0000313" key="2">
    <source>
        <dbReference type="EMBL" id="PSB16763.1"/>
    </source>
</evidence>
<keyword evidence="1" id="KW-0472">Membrane</keyword>
<dbReference type="Proteomes" id="UP000238634">
    <property type="component" value="Unassembled WGS sequence"/>
</dbReference>
<dbReference type="STRING" id="1920490.GCA_001895925_02365"/>
<dbReference type="OrthoDB" id="475586at2"/>
<comment type="caution">
    <text evidence="2">The sequence shown here is derived from an EMBL/GenBank/DDBJ whole genome shotgun (WGS) entry which is preliminary data.</text>
</comment>